<dbReference type="EMBL" id="CAJOBC010129453">
    <property type="protein sequence ID" value="CAF4607437.1"/>
    <property type="molecule type" value="Genomic_DNA"/>
</dbReference>
<comment type="caution">
    <text evidence="1">The sequence shown here is derived from an EMBL/GenBank/DDBJ whole genome shotgun (WGS) entry which is preliminary data.</text>
</comment>
<evidence type="ECO:0000313" key="1">
    <source>
        <dbReference type="EMBL" id="CAF4607437.1"/>
    </source>
</evidence>
<feature type="non-terminal residue" evidence="1">
    <location>
        <position position="1"/>
    </location>
</feature>
<organism evidence="1 2">
    <name type="scientific">Didymodactylos carnosus</name>
    <dbReference type="NCBI Taxonomy" id="1234261"/>
    <lineage>
        <taxon>Eukaryota</taxon>
        <taxon>Metazoa</taxon>
        <taxon>Spiralia</taxon>
        <taxon>Gnathifera</taxon>
        <taxon>Rotifera</taxon>
        <taxon>Eurotatoria</taxon>
        <taxon>Bdelloidea</taxon>
        <taxon>Philodinida</taxon>
        <taxon>Philodinidae</taxon>
        <taxon>Didymodactylos</taxon>
    </lineage>
</organism>
<protein>
    <submittedName>
        <fullName evidence="1">Uncharacterized protein</fullName>
    </submittedName>
</protein>
<evidence type="ECO:0000313" key="2">
    <source>
        <dbReference type="Proteomes" id="UP000681722"/>
    </source>
</evidence>
<name>A0A8S2Z5B7_9BILA</name>
<dbReference type="AlphaFoldDB" id="A0A8S2Z5B7"/>
<reference evidence="1" key="1">
    <citation type="submission" date="2021-02" db="EMBL/GenBank/DDBJ databases">
        <authorList>
            <person name="Nowell W R."/>
        </authorList>
    </citation>
    <scope>NUCLEOTIDE SEQUENCE</scope>
</reference>
<proteinExistence type="predicted"/>
<accession>A0A8S2Z5B7</accession>
<sequence length="115" mass="13556">LAQLQYFLNVLPELPKLTIYHITMPMDHYERSTLADLYAELGPTPRRFCDLTGIPVEAFQDLYPTFVRFSIRKMEVLQKRRHTNRVNANVLLLLLIWIRTFGSIHSIDDRIAKQQ</sequence>
<dbReference type="Proteomes" id="UP000681722">
    <property type="component" value="Unassembled WGS sequence"/>
</dbReference>
<gene>
    <name evidence="1" type="ORF">SRO942_LOCUS49087</name>
</gene>